<accession>A0A494TRC9</accession>
<dbReference type="Gene3D" id="1.10.260.40">
    <property type="entry name" value="lambda repressor-like DNA-binding domains"/>
    <property type="match status" value="1"/>
</dbReference>
<dbReference type="InterPro" id="IPR010982">
    <property type="entry name" value="Lambda_DNA-bd_dom_sf"/>
</dbReference>
<gene>
    <name evidence="1" type="ORF">D3Y57_14315</name>
</gene>
<reference evidence="1 2" key="1">
    <citation type="submission" date="2018-09" db="EMBL/GenBank/DDBJ databases">
        <title>Sphingomonas peninsula sp. nov., isolated from fildes peninsula, Antarctic soil.</title>
        <authorList>
            <person name="Yingchao G."/>
        </authorList>
    </citation>
    <scope>NUCLEOTIDE SEQUENCE [LARGE SCALE GENOMIC DNA]</scope>
    <source>
        <strain evidence="1 2">YZ-8</strain>
    </source>
</reference>
<protein>
    <submittedName>
        <fullName evidence="1">XRE family transcriptional regulator</fullName>
    </submittedName>
</protein>
<sequence length="76" mass="8061">MTIEQCRAARALLGWSTIELATAAKLGIATVKRFETGQQVQSLSVATMRASLDSAGIQFIDPGEVSRKAGAGVRLR</sequence>
<dbReference type="KEGG" id="spha:D3Y57_14315"/>
<name>A0A494TRC9_SPHPE</name>
<dbReference type="Proteomes" id="UP000276254">
    <property type="component" value="Chromosome"/>
</dbReference>
<organism evidence="1 2">
    <name type="scientific">Sphingomonas paeninsulae</name>
    <dbReference type="NCBI Taxonomy" id="2319844"/>
    <lineage>
        <taxon>Bacteria</taxon>
        <taxon>Pseudomonadati</taxon>
        <taxon>Pseudomonadota</taxon>
        <taxon>Alphaproteobacteria</taxon>
        <taxon>Sphingomonadales</taxon>
        <taxon>Sphingomonadaceae</taxon>
        <taxon>Sphingomonas</taxon>
    </lineage>
</organism>
<evidence type="ECO:0000313" key="1">
    <source>
        <dbReference type="EMBL" id="AYJ88018.1"/>
    </source>
</evidence>
<dbReference type="OrthoDB" id="4419620at2"/>
<dbReference type="GO" id="GO:0003677">
    <property type="term" value="F:DNA binding"/>
    <property type="evidence" value="ECO:0007669"/>
    <property type="project" value="InterPro"/>
</dbReference>
<evidence type="ECO:0000313" key="2">
    <source>
        <dbReference type="Proteomes" id="UP000276254"/>
    </source>
</evidence>
<proteinExistence type="predicted"/>
<dbReference type="EMBL" id="CP032829">
    <property type="protein sequence ID" value="AYJ88018.1"/>
    <property type="molecule type" value="Genomic_DNA"/>
</dbReference>
<dbReference type="SUPFAM" id="SSF47413">
    <property type="entry name" value="lambda repressor-like DNA-binding domains"/>
    <property type="match status" value="1"/>
</dbReference>
<keyword evidence="2" id="KW-1185">Reference proteome</keyword>
<dbReference type="AlphaFoldDB" id="A0A494TRC9"/>